<evidence type="ECO:0000313" key="2">
    <source>
        <dbReference type="EMBL" id="CAH0546941.1"/>
    </source>
</evidence>
<evidence type="ECO:0000313" key="3">
    <source>
        <dbReference type="Proteomes" id="UP001154078"/>
    </source>
</evidence>
<protein>
    <submittedName>
        <fullName evidence="2">Uncharacterized protein</fullName>
    </submittedName>
</protein>
<dbReference type="EMBL" id="OV121132">
    <property type="protein sequence ID" value="CAH0546941.1"/>
    <property type="molecule type" value="Genomic_DNA"/>
</dbReference>
<accession>A0A9P0ARX1</accession>
<organism evidence="2 3">
    <name type="scientific">Brassicogethes aeneus</name>
    <name type="common">Rape pollen beetle</name>
    <name type="synonym">Meligethes aeneus</name>
    <dbReference type="NCBI Taxonomy" id="1431903"/>
    <lineage>
        <taxon>Eukaryota</taxon>
        <taxon>Metazoa</taxon>
        <taxon>Ecdysozoa</taxon>
        <taxon>Arthropoda</taxon>
        <taxon>Hexapoda</taxon>
        <taxon>Insecta</taxon>
        <taxon>Pterygota</taxon>
        <taxon>Neoptera</taxon>
        <taxon>Endopterygota</taxon>
        <taxon>Coleoptera</taxon>
        <taxon>Polyphaga</taxon>
        <taxon>Cucujiformia</taxon>
        <taxon>Nitidulidae</taxon>
        <taxon>Meligethinae</taxon>
        <taxon>Brassicogethes</taxon>
    </lineage>
</organism>
<evidence type="ECO:0000256" key="1">
    <source>
        <dbReference type="SAM" id="MobiDB-lite"/>
    </source>
</evidence>
<proteinExistence type="predicted"/>
<dbReference type="AlphaFoldDB" id="A0A9P0ARX1"/>
<dbReference type="Proteomes" id="UP001154078">
    <property type="component" value="Chromosome 1"/>
</dbReference>
<name>A0A9P0ARX1_BRAAE</name>
<dbReference type="OrthoDB" id="6762648at2759"/>
<sequence length="256" mass="29411">MASQTIKNIVLINEYEHELRRFNLTARRFEFRFLDYNGQGTPIDWLRRGLNALINNGMRGFENNDRVGITFFNADFPDRPLPMSFRRRDQISTDAILDTLGKVLQSNANFFTNNLLTMTIDRFQLPNGNGAGLALKGSTYEDFCAKKRGIRYFGLVIGTSNAEAIYVHNSRKICITANYNVISRSENKIYRTCYTKRQRVENSYDTVPYGYNDPLINQNVLVYHQEPPQTAETSQPEEEASPSCEPPLLEEDILLN</sequence>
<keyword evidence="3" id="KW-1185">Reference proteome</keyword>
<reference evidence="2" key="1">
    <citation type="submission" date="2021-12" db="EMBL/GenBank/DDBJ databases">
        <authorList>
            <person name="King R."/>
        </authorList>
    </citation>
    <scope>NUCLEOTIDE SEQUENCE</scope>
</reference>
<feature type="region of interest" description="Disordered" evidence="1">
    <location>
        <begin position="227"/>
        <end position="256"/>
    </location>
</feature>
<gene>
    <name evidence="2" type="ORF">MELIAE_LOCUS1015</name>
</gene>